<comment type="caution">
    <text evidence="1">The sequence shown here is derived from an EMBL/GenBank/DDBJ whole genome shotgun (WGS) entry which is preliminary data.</text>
</comment>
<evidence type="ECO:0000313" key="1">
    <source>
        <dbReference type="EMBL" id="MPM51904.1"/>
    </source>
</evidence>
<reference evidence="1" key="1">
    <citation type="submission" date="2019-08" db="EMBL/GenBank/DDBJ databases">
        <authorList>
            <person name="Kucharzyk K."/>
            <person name="Murdoch R.W."/>
            <person name="Higgins S."/>
            <person name="Loffler F."/>
        </authorList>
    </citation>
    <scope>NUCLEOTIDE SEQUENCE</scope>
</reference>
<organism evidence="1">
    <name type="scientific">bioreactor metagenome</name>
    <dbReference type="NCBI Taxonomy" id="1076179"/>
    <lineage>
        <taxon>unclassified sequences</taxon>
        <taxon>metagenomes</taxon>
        <taxon>ecological metagenomes</taxon>
    </lineage>
</organism>
<dbReference type="AlphaFoldDB" id="A0A645AQM9"/>
<proteinExistence type="predicted"/>
<dbReference type="EMBL" id="VSSQ01013625">
    <property type="protein sequence ID" value="MPM51904.1"/>
    <property type="molecule type" value="Genomic_DNA"/>
</dbReference>
<gene>
    <name evidence="1" type="ORF">SDC9_98656</name>
</gene>
<accession>A0A645AQM9</accession>
<protein>
    <submittedName>
        <fullName evidence="1">Uncharacterized protein</fullName>
    </submittedName>
</protein>
<name>A0A645AQM9_9ZZZZ</name>
<sequence length="113" mass="12558">MGLHQHILTDMACFLIERHNSGGQFILREITQKATALQLLEFGKGSLYGPSLAGYLLTHGIRADLAVDHDGHMLFIGIGEGESQFLVRDMLQIKEEHLAFLGIEHGKQITYLA</sequence>